<dbReference type="AlphaFoldDB" id="A0AA38F9N2"/>
<reference evidence="1 2" key="1">
    <citation type="journal article" date="2021" name="Nat. Plants">
        <title>The Taxus genome provides insights into paclitaxel biosynthesis.</title>
        <authorList>
            <person name="Xiong X."/>
            <person name="Gou J."/>
            <person name="Liao Q."/>
            <person name="Li Y."/>
            <person name="Zhou Q."/>
            <person name="Bi G."/>
            <person name="Li C."/>
            <person name="Du R."/>
            <person name="Wang X."/>
            <person name="Sun T."/>
            <person name="Guo L."/>
            <person name="Liang H."/>
            <person name="Lu P."/>
            <person name="Wu Y."/>
            <person name="Zhang Z."/>
            <person name="Ro D.K."/>
            <person name="Shang Y."/>
            <person name="Huang S."/>
            <person name="Yan J."/>
        </authorList>
    </citation>
    <scope>NUCLEOTIDE SEQUENCE [LARGE SCALE GENOMIC DNA]</scope>
    <source>
        <strain evidence="1">Ta-2019</strain>
    </source>
</reference>
<organism evidence="1 2">
    <name type="scientific">Taxus chinensis</name>
    <name type="common">Chinese yew</name>
    <name type="synonym">Taxus wallichiana var. chinensis</name>
    <dbReference type="NCBI Taxonomy" id="29808"/>
    <lineage>
        <taxon>Eukaryota</taxon>
        <taxon>Viridiplantae</taxon>
        <taxon>Streptophyta</taxon>
        <taxon>Embryophyta</taxon>
        <taxon>Tracheophyta</taxon>
        <taxon>Spermatophyta</taxon>
        <taxon>Pinopsida</taxon>
        <taxon>Pinidae</taxon>
        <taxon>Conifers II</taxon>
        <taxon>Cupressales</taxon>
        <taxon>Taxaceae</taxon>
        <taxon>Taxus</taxon>
    </lineage>
</organism>
<sequence>VSKSTTLYSQPVVLVCPEPRKFNVVGGYEATGRVASVNAGKITQAAWRKVRWVINELQASAAGSRQQGEGVIPPLSLGAARCVLAGIHGRVKATALWAFPTN</sequence>
<name>A0AA38F9N2_TAXCH</name>
<gene>
    <name evidence="1" type="ORF">KI387_041609</name>
</gene>
<accession>A0AA38F9N2</accession>
<comment type="caution">
    <text evidence="1">The sequence shown here is derived from an EMBL/GenBank/DDBJ whole genome shotgun (WGS) entry which is preliminary data.</text>
</comment>
<feature type="non-terminal residue" evidence="1">
    <location>
        <position position="102"/>
    </location>
</feature>
<evidence type="ECO:0000313" key="2">
    <source>
        <dbReference type="Proteomes" id="UP000824469"/>
    </source>
</evidence>
<feature type="non-terminal residue" evidence="1">
    <location>
        <position position="1"/>
    </location>
</feature>
<dbReference type="Proteomes" id="UP000824469">
    <property type="component" value="Unassembled WGS sequence"/>
</dbReference>
<evidence type="ECO:0000313" key="1">
    <source>
        <dbReference type="EMBL" id="KAH9293187.1"/>
    </source>
</evidence>
<dbReference type="EMBL" id="JAHRHJ020001500">
    <property type="protein sequence ID" value="KAH9293187.1"/>
    <property type="molecule type" value="Genomic_DNA"/>
</dbReference>
<protein>
    <submittedName>
        <fullName evidence="1">Uncharacterized protein</fullName>
    </submittedName>
</protein>
<proteinExistence type="predicted"/>
<keyword evidence="2" id="KW-1185">Reference proteome</keyword>